<reference evidence="4 5" key="1">
    <citation type="submission" date="2023-09" db="EMBL/GenBank/DDBJ databases">
        <authorList>
            <person name="Rey-Velasco X."/>
        </authorList>
    </citation>
    <scope>NUCLEOTIDE SEQUENCE [LARGE SCALE GENOMIC DNA]</scope>
    <source>
        <strain evidence="4 5">P117</strain>
    </source>
</reference>
<accession>A0ABU2ZS60</accession>
<evidence type="ECO:0000313" key="5">
    <source>
        <dbReference type="Proteomes" id="UP001253545"/>
    </source>
</evidence>
<dbReference type="SUPFAM" id="SSF55073">
    <property type="entry name" value="Nucleotide cyclase"/>
    <property type="match status" value="1"/>
</dbReference>
<dbReference type="PANTHER" id="PTHR33121">
    <property type="entry name" value="CYCLIC DI-GMP PHOSPHODIESTERASE PDEF"/>
    <property type="match status" value="1"/>
</dbReference>
<evidence type="ECO:0000313" key="4">
    <source>
        <dbReference type="EMBL" id="MDT0595468.1"/>
    </source>
</evidence>
<dbReference type="PANTHER" id="PTHR33121:SF79">
    <property type="entry name" value="CYCLIC DI-GMP PHOSPHODIESTERASE PDED-RELATED"/>
    <property type="match status" value="1"/>
</dbReference>
<keyword evidence="1" id="KW-0812">Transmembrane</keyword>
<evidence type="ECO:0000259" key="2">
    <source>
        <dbReference type="PROSITE" id="PS50883"/>
    </source>
</evidence>
<dbReference type="InterPro" id="IPR050706">
    <property type="entry name" value="Cyclic-di-GMP_PDE-like"/>
</dbReference>
<keyword evidence="1" id="KW-1133">Transmembrane helix</keyword>
<dbReference type="SUPFAM" id="SSF141868">
    <property type="entry name" value="EAL domain-like"/>
    <property type="match status" value="1"/>
</dbReference>
<dbReference type="InterPro" id="IPR043128">
    <property type="entry name" value="Rev_trsase/Diguanyl_cyclase"/>
</dbReference>
<feature type="transmembrane region" description="Helical" evidence="1">
    <location>
        <begin position="12"/>
        <end position="34"/>
    </location>
</feature>
<gene>
    <name evidence="4" type="ORF">RM552_11475</name>
</gene>
<dbReference type="RefSeq" id="WP_311368984.1">
    <property type="nucleotide sequence ID" value="NZ_JAVRHX010000003.1"/>
</dbReference>
<dbReference type="NCBIfam" id="TIGR00254">
    <property type="entry name" value="GGDEF"/>
    <property type="match status" value="1"/>
</dbReference>
<dbReference type="InterPro" id="IPR000160">
    <property type="entry name" value="GGDEF_dom"/>
</dbReference>
<dbReference type="SMART" id="SM00267">
    <property type="entry name" value="GGDEF"/>
    <property type="match status" value="1"/>
</dbReference>
<evidence type="ECO:0000259" key="3">
    <source>
        <dbReference type="PROSITE" id="PS50887"/>
    </source>
</evidence>
<dbReference type="InterPro" id="IPR035919">
    <property type="entry name" value="EAL_sf"/>
</dbReference>
<organism evidence="4 5">
    <name type="scientific">Glaciecola petra</name>
    <dbReference type="NCBI Taxonomy" id="3075602"/>
    <lineage>
        <taxon>Bacteria</taxon>
        <taxon>Pseudomonadati</taxon>
        <taxon>Pseudomonadota</taxon>
        <taxon>Gammaproteobacteria</taxon>
        <taxon>Alteromonadales</taxon>
        <taxon>Alteromonadaceae</taxon>
        <taxon>Glaciecola</taxon>
    </lineage>
</organism>
<dbReference type="InterPro" id="IPR001633">
    <property type="entry name" value="EAL_dom"/>
</dbReference>
<dbReference type="Gene3D" id="3.20.20.450">
    <property type="entry name" value="EAL domain"/>
    <property type="match status" value="1"/>
</dbReference>
<keyword evidence="5" id="KW-1185">Reference proteome</keyword>
<dbReference type="Pfam" id="PF00990">
    <property type="entry name" value="GGDEF"/>
    <property type="match status" value="1"/>
</dbReference>
<dbReference type="InterPro" id="IPR029787">
    <property type="entry name" value="Nucleotide_cyclase"/>
</dbReference>
<dbReference type="Pfam" id="PF00563">
    <property type="entry name" value="EAL"/>
    <property type="match status" value="1"/>
</dbReference>
<sequence length="635" mass="72151">MTDFATRRRTIFFTGVFITSIIIITVTFAIVSLMQNAQEDYDQKIRDLHQIENLALDVQYTFKLQVQEWKNILLRGDDQSLLEKYYLSFSFHHDLTQQKTNELIASLNAGSSILNYATDFKQQHKDLLIQYQNALDVFVSNQFDAKLADKTVRGIDRKPDQLLIELSKQLEFELEHLQITFNTELYDTKVKLGIAFFAIQGLLCLILGRLTARLLNLSLTHKVTGLSNRNYFIESVNDCLKVKRDATIAIIDIDEFKIINETCGNLGGDEYLKKIGILINDLIKQNGKVFSIGADLTAVIIFLPHSEAIDKLNQIAKQIENFKFQWSDISVSLKCSVISYRVNSKPKESVESVLNDLYVGLQVAKQDSNSTLVDFNKKDGGIAWLQKQLRMVHQITNILENKDAVLFFQGIYPIQKKSSDVYYEVLLRLKNKKGEYESPGLFLKTAERFKLIKNVDKYVITELLVYLTEHPDDHFSYSINLSGQTLSDSSFVKFFKSTFQNVDIDLSRLSFEITESDAISNIDSAKLVIQCLQQFGCKVVLDDFGTGMSSYAYIADMKVSTIKIDGTFVQDLPNKASNLAIIKSIVALAREMSIETVAEFVETQAELDLLEQAGVDYAQGFYLNRPELLVAPSKH</sequence>
<dbReference type="EMBL" id="JAVRHX010000003">
    <property type="protein sequence ID" value="MDT0595468.1"/>
    <property type="molecule type" value="Genomic_DNA"/>
</dbReference>
<dbReference type="CDD" id="cd01948">
    <property type="entry name" value="EAL"/>
    <property type="match status" value="1"/>
</dbReference>
<protein>
    <submittedName>
        <fullName evidence="4">GGDEF domain-containing protein</fullName>
    </submittedName>
</protein>
<feature type="domain" description="GGDEF" evidence="3">
    <location>
        <begin position="244"/>
        <end position="377"/>
    </location>
</feature>
<dbReference type="Proteomes" id="UP001253545">
    <property type="component" value="Unassembled WGS sequence"/>
</dbReference>
<dbReference type="Gene3D" id="3.30.70.270">
    <property type="match status" value="1"/>
</dbReference>
<evidence type="ECO:0000256" key="1">
    <source>
        <dbReference type="SAM" id="Phobius"/>
    </source>
</evidence>
<dbReference type="PROSITE" id="PS50883">
    <property type="entry name" value="EAL"/>
    <property type="match status" value="1"/>
</dbReference>
<dbReference type="SMART" id="SM00052">
    <property type="entry name" value="EAL"/>
    <property type="match status" value="1"/>
</dbReference>
<proteinExistence type="predicted"/>
<keyword evidence="1" id="KW-0472">Membrane</keyword>
<name>A0ABU2ZS60_9ALTE</name>
<dbReference type="PROSITE" id="PS50887">
    <property type="entry name" value="GGDEF"/>
    <property type="match status" value="1"/>
</dbReference>
<comment type="caution">
    <text evidence="4">The sequence shown here is derived from an EMBL/GenBank/DDBJ whole genome shotgun (WGS) entry which is preliminary data.</text>
</comment>
<feature type="domain" description="EAL" evidence="2">
    <location>
        <begin position="388"/>
        <end position="635"/>
    </location>
</feature>